<gene>
    <name evidence="2" type="ORF">MIND_00927600</name>
</gene>
<keyword evidence="3" id="KW-1185">Reference proteome</keyword>
<feature type="compositionally biased region" description="Polar residues" evidence="1">
    <location>
        <begin position="336"/>
        <end position="345"/>
    </location>
</feature>
<feature type="compositionally biased region" description="Polar residues" evidence="1">
    <location>
        <begin position="236"/>
        <end position="245"/>
    </location>
</feature>
<dbReference type="RefSeq" id="XP_037217315.1">
    <property type="nucleotide sequence ID" value="XM_037365903.1"/>
</dbReference>
<feature type="region of interest" description="Disordered" evidence="1">
    <location>
        <begin position="489"/>
        <end position="519"/>
    </location>
</feature>
<proteinExistence type="predicted"/>
<feature type="compositionally biased region" description="Basic and acidic residues" evidence="1">
    <location>
        <begin position="320"/>
        <end position="334"/>
    </location>
</feature>
<name>A0A8H6VYX7_9AGAR</name>
<feature type="region of interest" description="Disordered" evidence="1">
    <location>
        <begin position="316"/>
        <end position="345"/>
    </location>
</feature>
<dbReference type="GeneID" id="59348419"/>
<dbReference type="EMBL" id="JACAZF010000008">
    <property type="protein sequence ID" value="KAF7296956.1"/>
    <property type="molecule type" value="Genomic_DNA"/>
</dbReference>
<feature type="compositionally biased region" description="Basic and acidic residues" evidence="1">
    <location>
        <begin position="509"/>
        <end position="519"/>
    </location>
</feature>
<dbReference type="AlphaFoldDB" id="A0A8H6VYX7"/>
<feature type="compositionally biased region" description="Gly residues" evidence="1">
    <location>
        <begin position="490"/>
        <end position="507"/>
    </location>
</feature>
<feature type="compositionally biased region" description="Low complexity" evidence="1">
    <location>
        <begin position="374"/>
        <end position="394"/>
    </location>
</feature>
<feature type="region of interest" description="Disordered" evidence="1">
    <location>
        <begin position="230"/>
        <end position="290"/>
    </location>
</feature>
<protein>
    <submittedName>
        <fullName evidence="2">Uncharacterized protein</fullName>
    </submittedName>
</protein>
<feature type="compositionally biased region" description="Acidic residues" evidence="1">
    <location>
        <begin position="134"/>
        <end position="147"/>
    </location>
</feature>
<sequence>MVVPHAPRTGRGENATENVDETDEANWKAESGVLGRAVVTIGDAYHIPATRTGGGCGCVSRGLGCAVCGNPLGVERILCATHGGPQISCVFLGGSVSPAPVPSTSVSPLSPLSPASVPAPGISAPSPLQPSDVVGEDSESDMPDLDEVSNSSEEAEAGPNAGPDSADSDAADDEIRELVRQAMEAASDNEDAMIRRVEAEVGRALDAPVPTPITEIPALMAAMGRVQGEIERLAQQARQAQTEGESGQDDEDEVEENEDTDDEEEEQTDQENQVDVRAEEETQPLLAAASALLESAETRADLAAVAATTARNLQEGRVAQTERLRNAERSRVNDNHAPSQTRSVDWSQIGAGSDWATYTQPTLNTQSLVAALQSDSTATTTGTTSPAQTPTPAQEPRDRAAVRRLMADVAVRAAVVQPTFSSTTNPTVNANANPDGPAPLPQLDAMARELVAGRAIGDAAAPQRLTTLQVLRGRILEIDEILSRSRGLLGERGAGVEGSGADPGGAEQGEERRRVVFER</sequence>
<organism evidence="2 3">
    <name type="scientific">Mycena indigotica</name>
    <dbReference type="NCBI Taxonomy" id="2126181"/>
    <lineage>
        <taxon>Eukaryota</taxon>
        <taxon>Fungi</taxon>
        <taxon>Dikarya</taxon>
        <taxon>Basidiomycota</taxon>
        <taxon>Agaricomycotina</taxon>
        <taxon>Agaricomycetes</taxon>
        <taxon>Agaricomycetidae</taxon>
        <taxon>Agaricales</taxon>
        <taxon>Marasmiineae</taxon>
        <taxon>Mycenaceae</taxon>
        <taxon>Mycena</taxon>
    </lineage>
</organism>
<reference evidence="2" key="1">
    <citation type="submission" date="2020-05" db="EMBL/GenBank/DDBJ databases">
        <title>Mycena genomes resolve the evolution of fungal bioluminescence.</title>
        <authorList>
            <person name="Tsai I.J."/>
        </authorList>
    </citation>
    <scope>NUCLEOTIDE SEQUENCE</scope>
    <source>
        <strain evidence="2">171206Taipei</strain>
    </source>
</reference>
<feature type="region of interest" description="Disordered" evidence="1">
    <location>
        <begin position="374"/>
        <end position="398"/>
    </location>
</feature>
<evidence type="ECO:0000256" key="1">
    <source>
        <dbReference type="SAM" id="MobiDB-lite"/>
    </source>
</evidence>
<comment type="caution">
    <text evidence="2">The sequence shown here is derived from an EMBL/GenBank/DDBJ whole genome shotgun (WGS) entry which is preliminary data.</text>
</comment>
<feature type="region of interest" description="Disordered" evidence="1">
    <location>
        <begin position="100"/>
        <end position="170"/>
    </location>
</feature>
<feature type="compositionally biased region" description="Acidic residues" evidence="1">
    <location>
        <begin position="246"/>
        <end position="269"/>
    </location>
</feature>
<dbReference type="Proteomes" id="UP000636479">
    <property type="component" value="Unassembled WGS sequence"/>
</dbReference>
<evidence type="ECO:0000313" key="2">
    <source>
        <dbReference type="EMBL" id="KAF7296956.1"/>
    </source>
</evidence>
<accession>A0A8H6VYX7</accession>
<feature type="compositionally biased region" description="Low complexity" evidence="1">
    <location>
        <begin position="100"/>
        <end position="121"/>
    </location>
</feature>
<feature type="region of interest" description="Disordered" evidence="1">
    <location>
        <begin position="1"/>
        <end position="23"/>
    </location>
</feature>
<evidence type="ECO:0000313" key="3">
    <source>
        <dbReference type="Proteomes" id="UP000636479"/>
    </source>
</evidence>